<name>A0A4Z2JB20_9TELE</name>
<feature type="compositionally biased region" description="Low complexity" evidence="1">
    <location>
        <begin position="31"/>
        <end position="42"/>
    </location>
</feature>
<protein>
    <submittedName>
        <fullName evidence="2">Uncharacterized protein</fullName>
    </submittedName>
</protein>
<feature type="region of interest" description="Disordered" evidence="1">
    <location>
        <begin position="1"/>
        <end position="153"/>
    </location>
</feature>
<evidence type="ECO:0000256" key="1">
    <source>
        <dbReference type="SAM" id="MobiDB-lite"/>
    </source>
</evidence>
<reference evidence="2 3" key="1">
    <citation type="submission" date="2019-03" db="EMBL/GenBank/DDBJ databases">
        <title>First draft genome of Liparis tanakae, snailfish: a comprehensive survey of snailfish specific genes.</title>
        <authorList>
            <person name="Kim W."/>
            <person name="Song I."/>
            <person name="Jeong J.-H."/>
            <person name="Kim D."/>
            <person name="Kim S."/>
            <person name="Ryu S."/>
            <person name="Song J.Y."/>
            <person name="Lee S.K."/>
        </authorList>
    </citation>
    <scope>NUCLEOTIDE SEQUENCE [LARGE SCALE GENOMIC DNA]</scope>
    <source>
        <tissue evidence="2">Muscle</tissue>
    </source>
</reference>
<dbReference type="EMBL" id="SRLO01000011">
    <property type="protein sequence ID" value="TNN87376.1"/>
    <property type="molecule type" value="Genomic_DNA"/>
</dbReference>
<dbReference type="Proteomes" id="UP000314294">
    <property type="component" value="Unassembled WGS sequence"/>
</dbReference>
<evidence type="ECO:0000313" key="2">
    <source>
        <dbReference type="EMBL" id="TNN87376.1"/>
    </source>
</evidence>
<feature type="compositionally biased region" description="Pro residues" evidence="1">
    <location>
        <begin position="57"/>
        <end position="82"/>
    </location>
</feature>
<feature type="compositionally biased region" description="Basic and acidic residues" evidence="1">
    <location>
        <begin position="117"/>
        <end position="127"/>
    </location>
</feature>
<keyword evidence="3" id="KW-1185">Reference proteome</keyword>
<organism evidence="2 3">
    <name type="scientific">Liparis tanakae</name>
    <name type="common">Tanaka's snailfish</name>
    <dbReference type="NCBI Taxonomy" id="230148"/>
    <lineage>
        <taxon>Eukaryota</taxon>
        <taxon>Metazoa</taxon>
        <taxon>Chordata</taxon>
        <taxon>Craniata</taxon>
        <taxon>Vertebrata</taxon>
        <taxon>Euteleostomi</taxon>
        <taxon>Actinopterygii</taxon>
        <taxon>Neopterygii</taxon>
        <taxon>Teleostei</taxon>
        <taxon>Neoteleostei</taxon>
        <taxon>Acanthomorphata</taxon>
        <taxon>Eupercaria</taxon>
        <taxon>Perciformes</taxon>
        <taxon>Cottioidei</taxon>
        <taxon>Cottales</taxon>
        <taxon>Liparidae</taxon>
        <taxon>Liparis</taxon>
    </lineage>
</organism>
<proteinExistence type="predicted"/>
<accession>A0A4Z2JB20</accession>
<sequence>MTRLPYTPWPRAPCRKPVNSHRRPNTSPIFSAPLAAAPLLSPRRMSRSDRLPAAAAPAPPPPPPPPPPGHSQVPAAPPPSPPGSLSVCRYRSNVHPPAPGEKRCSSGRAGAPLMLRCRSEKRREERGQSGQPVGGALYRVGKPEERGLPGAEPQLHEVHIAAGRQGVAVGAEDDRRPAGQCGTIQLQHRRLLRPVEGGQVALALIPDAQVRQRGGGVREKQEVSEQQ</sequence>
<dbReference type="AlphaFoldDB" id="A0A4Z2JB20"/>
<gene>
    <name evidence="2" type="ORF">EYF80_002577</name>
</gene>
<evidence type="ECO:0000313" key="3">
    <source>
        <dbReference type="Proteomes" id="UP000314294"/>
    </source>
</evidence>
<comment type="caution">
    <text evidence="2">The sequence shown here is derived from an EMBL/GenBank/DDBJ whole genome shotgun (WGS) entry which is preliminary data.</text>
</comment>